<dbReference type="AlphaFoldDB" id="A0A5S3Z300"/>
<dbReference type="RefSeq" id="WP_138548747.1">
    <property type="nucleotide sequence ID" value="NZ_PNCG01000016.1"/>
</dbReference>
<accession>A0A5S3Z300</accession>
<protein>
    <submittedName>
        <fullName evidence="2">Uncharacterized protein</fullName>
    </submittedName>
</protein>
<sequence length="174" mass="19792">MTDEEIQLYNDIVKIGLPVLGTVVGGIIGALSTFFITRLNHNNENKKEARRKRHELVLQTANDVAEYEHLTSNYVTALGKYIYNNDHTIDIKAAEKEFVSNNKPLRRARMNLKILGLNDSEILFEEYVEVTRKIYTKSVCIDAEELSKLARITSRGPVKFYESLSSELSIGIVK</sequence>
<dbReference type="EMBL" id="PNCG01000016">
    <property type="protein sequence ID" value="TMP85987.1"/>
    <property type="molecule type" value="Genomic_DNA"/>
</dbReference>
<feature type="transmembrane region" description="Helical" evidence="1">
    <location>
        <begin position="15"/>
        <end position="37"/>
    </location>
</feature>
<gene>
    <name evidence="2" type="ORF">CWC05_15400</name>
</gene>
<keyword evidence="1" id="KW-0812">Transmembrane</keyword>
<keyword evidence="1" id="KW-0472">Membrane</keyword>
<name>A0A5S3Z300_9GAMM</name>
<organism evidence="2 3">
    <name type="scientific">Pseudoalteromonas ruthenica</name>
    <dbReference type="NCBI Taxonomy" id="151081"/>
    <lineage>
        <taxon>Bacteria</taxon>
        <taxon>Pseudomonadati</taxon>
        <taxon>Pseudomonadota</taxon>
        <taxon>Gammaproteobacteria</taxon>
        <taxon>Alteromonadales</taxon>
        <taxon>Pseudoalteromonadaceae</taxon>
        <taxon>Pseudoalteromonas</taxon>
    </lineage>
</organism>
<dbReference type="Proteomes" id="UP000305874">
    <property type="component" value="Unassembled WGS sequence"/>
</dbReference>
<keyword evidence="1" id="KW-1133">Transmembrane helix</keyword>
<proteinExistence type="predicted"/>
<comment type="caution">
    <text evidence="2">The sequence shown here is derived from an EMBL/GenBank/DDBJ whole genome shotgun (WGS) entry which is preliminary data.</text>
</comment>
<reference evidence="2 3" key="1">
    <citation type="submission" date="2017-12" db="EMBL/GenBank/DDBJ databases">
        <authorList>
            <person name="Paulsen S."/>
            <person name="Gram L.K."/>
        </authorList>
    </citation>
    <scope>NUCLEOTIDE SEQUENCE [LARGE SCALE GENOMIC DNA]</scope>
    <source>
        <strain evidence="2 3">S2897</strain>
    </source>
</reference>
<evidence type="ECO:0000313" key="2">
    <source>
        <dbReference type="EMBL" id="TMP85987.1"/>
    </source>
</evidence>
<reference evidence="3" key="2">
    <citation type="submission" date="2019-06" db="EMBL/GenBank/DDBJ databases">
        <title>Co-occurence of chitin degradation, pigmentation and bioactivity in marine Pseudoalteromonas.</title>
        <authorList>
            <person name="Sonnenschein E.C."/>
            <person name="Bech P.K."/>
        </authorList>
    </citation>
    <scope>NUCLEOTIDE SEQUENCE [LARGE SCALE GENOMIC DNA]</scope>
    <source>
        <strain evidence="3">S2897</strain>
    </source>
</reference>
<evidence type="ECO:0000256" key="1">
    <source>
        <dbReference type="SAM" id="Phobius"/>
    </source>
</evidence>
<evidence type="ECO:0000313" key="3">
    <source>
        <dbReference type="Proteomes" id="UP000305874"/>
    </source>
</evidence>